<evidence type="ECO:0000313" key="2">
    <source>
        <dbReference type="EMBL" id="CAD7281590.1"/>
    </source>
</evidence>
<protein>
    <submittedName>
        <fullName evidence="2">Uncharacterized protein</fullName>
    </submittedName>
</protein>
<accession>A0A7R9BX60</accession>
<proteinExistence type="predicted"/>
<dbReference type="EMBL" id="CAJPEX010002998">
    <property type="protein sequence ID" value="CAG0921742.1"/>
    <property type="molecule type" value="Genomic_DNA"/>
</dbReference>
<dbReference type="Proteomes" id="UP000678499">
    <property type="component" value="Unassembled WGS sequence"/>
</dbReference>
<dbReference type="AlphaFoldDB" id="A0A7R9BX60"/>
<feature type="compositionally biased region" description="Polar residues" evidence="1">
    <location>
        <begin position="150"/>
        <end position="161"/>
    </location>
</feature>
<organism evidence="2">
    <name type="scientific">Notodromas monacha</name>
    <dbReference type="NCBI Taxonomy" id="399045"/>
    <lineage>
        <taxon>Eukaryota</taxon>
        <taxon>Metazoa</taxon>
        <taxon>Ecdysozoa</taxon>
        <taxon>Arthropoda</taxon>
        <taxon>Crustacea</taxon>
        <taxon>Oligostraca</taxon>
        <taxon>Ostracoda</taxon>
        <taxon>Podocopa</taxon>
        <taxon>Podocopida</taxon>
        <taxon>Cypridocopina</taxon>
        <taxon>Cypridoidea</taxon>
        <taxon>Cyprididae</taxon>
        <taxon>Notodromas</taxon>
    </lineage>
</organism>
<sequence length="188" mass="21206">MELFNIDTRELMESQSAEKILGVYTEGKALILIITKRSEPGQDKKDPGSVKKAWTSFLGPESTSEAKEMAPESFRGIFLDEDFDEGIWCDMSQDVQVRMMRQHFPDFVDNLVSGTGTVQLKDLDHCLDVLNQAKQPTHLMNRPSFDDEQGQNMNDGDSGTEPTLPDRTPAKHSIEVIVLERTKTETLE</sequence>
<reference evidence="2" key="1">
    <citation type="submission" date="2020-11" db="EMBL/GenBank/DDBJ databases">
        <authorList>
            <person name="Tran Van P."/>
        </authorList>
    </citation>
    <scope>NUCLEOTIDE SEQUENCE</scope>
</reference>
<evidence type="ECO:0000313" key="3">
    <source>
        <dbReference type="Proteomes" id="UP000678499"/>
    </source>
</evidence>
<gene>
    <name evidence="2" type="ORF">NMOB1V02_LOCUS9230</name>
</gene>
<evidence type="ECO:0000256" key="1">
    <source>
        <dbReference type="SAM" id="MobiDB-lite"/>
    </source>
</evidence>
<dbReference type="EMBL" id="OA885035">
    <property type="protein sequence ID" value="CAD7281590.1"/>
    <property type="molecule type" value="Genomic_DNA"/>
</dbReference>
<name>A0A7R9BX60_9CRUS</name>
<keyword evidence="3" id="KW-1185">Reference proteome</keyword>
<feature type="region of interest" description="Disordered" evidence="1">
    <location>
        <begin position="137"/>
        <end position="173"/>
    </location>
</feature>